<keyword evidence="6" id="KW-0067">ATP-binding</keyword>
<dbReference type="EMBL" id="MU853763">
    <property type="protein sequence ID" value="KAK3943766.1"/>
    <property type="molecule type" value="Genomic_DNA"/>
</dbReference>
<dbReference type="PROSITE" id="PS00211">
    <property type="entry name" value="ABC_TRANSPORTER_1"/>
    <property type="match status" value="2"/>
</dbReference>
<evidence type="ECO:0000256" key="4">
    <source>
        <dbReference type="ARBA" id="ARBA00022692"/>
    </source>
</evidence>
<dbReference type="Gene3D" id="3.40.50.300">
    <property type="entry name" value="P-loop containing nucleotide triphosphate hydrolases"/>
    <property type="match status" value="2"/>
</dbReference>
<dbReference type="InterPro" id="IPR003593">
    <property type="entry name" value="AAA+_ATPase"/>
</dbReference>
<dbReference type="InterPro" id="IPR039421">
    <property type="entry name" value="Type_1_exporter"/>
</dbReference>
<feature type="transmembrane region" description="Helical" evidence="10">
    <location>
        <begin position="309"/>
        <end position="331"/>
    </location>
</feature>
<evidence type="ECO:0000256" key="2">
    <source>
        <dbReference type="ARBA" id="ARBA00007577"/>
    </source>
</evidence>
<dbReference type="GO" id="GO:0005743">
    <property type="term" value="C:mitochondrial inner membrane"/>
    <property type="evidence" value="ECO:0007669"/>
    <property type="project" value="TreeGrafter"/>
</dbReference>
<feature type="transmembrane region" description="Helical" evidence="10">
    <location>
        <begin position="208"/>
        <end position="225"/>
    </location>
</feature>
<feature type="transmembrane region" description="Helical" evidence="10">
    <location>
        <begin position="77"/>
        <end position="101"/>
    </location>
</feature>
<evidence type="ECO:0000256" key="9">
    <source>
        <dbReference type="SAM" id="MobiDB-lite"/>
    </source>
</evidence>
<dbReference type="PROSITE" id="PS50893">
    <property type="entry name" value="ABC_TRANSPORTER_2"/>
    <property type="match status" value="2"/>
</dbReference>
<dbReference type="FunFam" id="3.40.50.300:FF:000913">
    <property type="entry name" value="ABC multidrug transporter SitT"/>
    <property type="match status" value="1"/>
</dbReference>
<dbReference type="GO" id="GO:0015421">
    <property type="term" value="F:ABC-type oligopeptide transporter activity"/>
    <property type="evidence" value="ECO:0007669"/>
    <property type="project" value="TreeGrafter"/>
</dbReference>
<feature type="transmembrane region" description="Helical" evidence="10">
    <location>
        <begin position="129"/>
        <end position="147"/>
    </location>
</feature>
<dbReference type="InterPro" id="IPR003439">
    <property type="entry name" value="ABC_transporter-like_ATP-bd"/>
</dbReference>
<keyword evidence="3" id="KW-0813">Transport</keyword>
<feature type="transmembrane region" description="Helical" evidence="10">
    <location>
        <begin position="888"/>
        <end position="913"/>
    </location>
</feature>
<name>A0AAN6NEQ6_9PEZI</name>
<dbReference type="GO" id="GO:0090374">
    <property type="term" value="P:oligopeptide export from mitochondrion"/>
    <property type="evidence" value="ECO:0007669"/>
    <property type="project" value="TreeGrafter"/>
</dbReference>
<feature type="domain" description="ABC transmembrane type-1" evidence="12">
    <location>
        <begin position="81"/>
        <end position="373"/>
    </location>
</feature>
<dbReference type="SUPFAM" id="SSF52540">
    <property type="entry name" value="P-loop containing nucleoside triphosphate hydrolases"/>
    <property type="match status" value="3"/>
</dbReference>
<dbReference type="GO" id="GO:0016887">
    <property type="term" value="F:ATP hydrolysis activity"/>
    <property type="evidence" value="ECO:0007669"/>
    <property type="project" value="InterPro"/>
</dbReference>
<keyword evidence="8 10" id="KW-0472">Membrane</keyword>
<feature type="transmembrane region" description="Helical" evidence="10">
    <location>
        <begin position="814"/>
        <end position="840"/>
    </location>
</feature>
<comment type="subcellular location">
    <subcellularLocation>
        <location evidence="1">Membrane</location>
        <topology evidence="1">Multi-pass membrane protein</topology>
    </subcellularLocation>
</comment>
<dbReference type="InterPro" id="IPR027417">
    <property type="entry name" value="P-loop_NTPase"/>
</dbReference>
<evidence type="ECO:0000313" key="14">
    <source>
        <dbReference type="Proteomes" id="UP001303473"/>
    </source>
</evidence>
<dbReference type="Proteomes" id="UP001303473">
    <property type="component" value="Unassembled WGS sequence"/>
</dbReference>
<feature type="domain" description="ABC transmembrane type-1" evidence="12">
    <location>
        <begin position="774"/>
        <end position="1051"/>
    </location>
</feature>
<feature type="transmembrane region" description="Helical" evidence="10">
    <location>
        <begin position="343"/>
        <end position="364"/>
    </location>
</feature>
<feature type="region of interest" description="Disordered" evidence="9">
    <location>
        <begin position="470"/>
        <end position="516"/>
    </location>
</feature>
<reference evidence="14" key="1">
    <citation type="journal article" date="2023" name="Mol. Phylogenet. Evol.">
        <title>Genome-scale phylogeny and comparative genomics of the fungal order Sordariales.</title>
        <authorList>
            <person name="Hensen N."/>
            <person name="Bonometti L."/>
            <person name="Westerberg I."/>
            <person name="Brannstrom I.O."/>
            <person name="Guillou S."/>
            <person name="Cros-Aarteil S."/>
            <person name="Calhoun S."/>
            <person name="Haridas S."/>
            <person name="Kuo A."/>
            <person name="Mondo S."/>
            <person name="Pangilinan J."/>
            <person name="Riley R."/>
            <person name="LaButti K."/>
            <person name="Andreopoulos B."/>
            <person name="Lipzen A."/>
            <person name="Chen C."/>
            <person name="Yan M."/>
            <person name="Daum C."/>
            <person name="Ng V."/>
            <person name="Clum A."/>
            <person name="Steindorff A."/>
            <person name="Ohm R.A."/>
            <person name="Martin F."/>
            <person name="Silar P."/>
            <person name="Natvig D.O."/>
            <person name="Lalanne C."/>
            <person name="Gautier V."/>
            <person name="Ament-Velasquez S.L."/>
            <person name="Kruys A."/>
            <person name="Hutchinson M.I."/>
            <person name="Powell A.J."/>
            <person name="Barry K."/>
            <person name="Miller A.N."/>
            <person name="Grigoriev I.V."/>
            <person name="Debuchy R."/>
            <person name="Gladieux P."/>
            <person name="Hiltunen Thoren M."/>
            <person name="Johannesson H."/>
        </authorList>
    </citation>
    <scope>NUCLEOTIDE SEQUENCE [LARGE SCALE GENOMIC DNA]</scope>
    <source>
        <strain evidence="14">CBS 340.73</strain>
    </source>
</reference>
<dbReference type="Pfam" id="PF00664">
    <property type="entry name" value="ABC_membrane"/>
    <property type="match status" value="2"/>
</dbReference>
<evidence type="ECO:0000256" key="7">
    <source>
        <dbReference type="ARBA" id="ARBA00022989"/>
    </source>
</evidence>
<protein>
    <submittedName>
        <fullName evidence="13">ABC transporter</fullName>
    </submittedName>
</protein>
<feature type="transmembrane region" description="Helical" evidence="10">
    <location>
        <begin position="231"/>
        <end position="252"/>
    </location>
</feature>
<dbReference type="Gene3D" id="1.20.1560.10">
    <property type="entry name" value="ABC transporter type 1, transmembrane domain"/>
    <property type="match status" value="1"/>
</dbReference>
<evidence type="ECO:0000256" key="6">
    <source>
        <dbReference type="ARBA" id="ARBA00022840"/>
    </source>
</evidence>
<comment type="caution">
    <text evidence="13">The sequence shown here is derived from an EMBL/GenBank/DDBJ whole genome shotgun (WGS) entry which is preliminary data.</text>
</comment>
<dbReference type="SUPFAM" id="SSF90123">
    <property type="entry name" value="ABC transporter transmembrane region"/>
    <property type="match status" value="2"/>
</dbReference>
<evidence type="ECO:0000256" key="10">
    <source>
        <dbReference type="SAM" id="Phobius"/>
    </source>
</evidence>
<dbReference type="PANTHER" id="PTHR43394:SF27">
    <property type="entry name" value="ATP-DEPENDENT TRANSLOCASE ABCB1-LIKE"/>
    <property type="match status" value="1"/>
</dbReference>
<organism evidence="13 14">
    <name type="scientific">Diplogelasinospora grovesii</name>
    <dbReference type="NCBI Taxonomy" id="303347"/>
    <lineage>
        <taxon>Eukaryota</taxon>
        <taxon>Fungi</taxon>
        <taxon>Dikarya</taxon>
        <taxon>Ascomycota</taxon>
        <taxon>Pezizomycotina</taxon>
        <taxon>Sordariomycetes</taxon>
        <taxon>Sordariomycetidae</taxon>
        <taxon>Sordariales</taxon>
        <taxon>Diplogelasinosporaceae</taxon>
        <taxon>Diplogelasinospora</taxon>
    </lineage>
</organism>
<proteinExistence type="inferred from homology"/>
<dbReference type="GO" id="GO:0005524">
    <property type="term" value="F:ATP binding"/>
    <property type="evidence" value="ECO:0007669"/>
    <property type="project" value="UniProtKB-KW"/>
</dbReference>
<dbReference type="PANTHER" id="PTHR43394">
    <property type="entry name" value="ATP-DEPENDENT PERMEASE MDL1, MITOCHONDRIAL"/>
    <property type="match status" value="1"/>
</dbReference>
<dbReference type="FunFam" id="1.20.1560.10:FF:000057">
    <property type="entry name" value="ABC multidrug transporter SitT"/>
    <property type="match status" value="1"/>
</dbReference>
<feature type="region of interest" description="Disordered" evidence="9">
    <location>
        <begin position="1"/>
        <end position="33"/>
    </location>
</feature>
<evidence type="ECO:0000259" key="11">
    <source>
        <dbReference type="PROSITE" id="PS50893"/>
    </source>
</evidence>
<keyword evidence="4 10" id="KW-0812">Transmembrane</keyword>
<accession>A0AAN6NEQ6</accession>
<feature type="domain" description="ABC transporter" evidence="11">
    <location>
        <begin position="1097"/>
        <end position="1334"/>
    </location>
</feature>
<dbReference type="CDD" id="cd03249">
    <property type="entry name" value="ABC_MTABC3_MDL1_MDL2"/>
    <property type="match status" value="1"/>
</dbReference>
<dbReference type="PROSITE" id="PS50929">
    <property type="entry name" value="ABC_TM1F"/>
    <property type="match status" value="2"/>
</dbReference>
<evidence type="ECO:0000256" key="1">
    <source>
        <dbReference type="ARBA" id="ARBA00004141"/>
    </source>
</evidence>
<sequence length="1339" mass="145635">MKIFNRTKAGRGGPPLAYPSQGPSQDPSQDPVLDSELNCARLSGDVASPAIEDPPREREAGLKDYIRVFTYAKRQDIIFLVAAALSSIAAGVTMPLMVAVFGQLVENFSSFDAPDGKTQDAFDDTMNRGSLYITGLFIARLGLNYINKFCFRIIGIRISAAIRLHYMQCLLGQTIHVLDSMPPGAAATTITATSNILQIGVSEKLGTFLEYTATIISAIIIAFVYSWSVTLVTSSVLIFILVVLGILLPIILKGHARLTAAETKAGAVAAEALGSVRMITSCGAENRIALKYAGLVEQARQAGVWTSPFVAIQTGLVFFSFQVAFALAFWFGSREYSNGRIDTVGTVVIVLMSVMLMVSSISQVSTPLIVISKAIVAASEFFAVIDAPRPVAGTLRYPSVNPGTDIVFNDVQFAYPSRPSKKVLDGLNLHIVANKNTAIVGPSGSGKSTIVGLIEGWYTLQRQHIIAKTVEKKPPAKKPQQGEENDAEPPSAAGTGPSIEMDDLGPPVELSGSITIDGKDMTDLDMKWWRSQIGLVQQEPFLFNDTIYSNVAAGLTGTQWADEPEAKKRQLVQEACKESFADEFIDRLPEGYDTQVGDSGIKLSGGQRQRIAIARSIIANPKILILDEATSAIDIRSERIVQAALERVSRGRTTVTIAHRLSTIKNADRIVVLRHGKVAEAGTHESLLADPEGAYYRLVHAQKLSLGDDDGAEGLPGTKEEKVSIEEQRTRTASSSVADLPSGANHDAQWKDKNILNGFGKLLYEQRSRFPLYVIAIIFSMGAAAAIPLQAYFFGNVISIFGKTGQELRDDSSFWASVWVGLAIGVGICYFVVIMVATNVEHFIASVYRREYFDSMLMQKTSYFDQDGNSTGQLTARLSSDPTSLKELLGINTCMVLVGIFSLLGAVIISFIYGWKLALVALCVILPLTCLATFYKLRYELQFAAMNEAVFSESSKFGAEAVGAFRTVTALVLEDAICERYQKLLQGQLTSAYRKSPWPTFIFAFSDSVGLACQALILWYGGRLVSSGEYGIIAFFITYMAVIQGGESAGQWLGFGPNAAQATAAANRILNLRNTRHQDMALGSRRVVPETQNGINIQFQDVHFKYPTRDVPIFQGINLTIEEGQFAAIVGASGSGKTSIVSLLERFYHVTKGRILFNGQDISETSIPEHRRLLSLVSQEPALFSGTMRDNILLGVDPDQTTDEQLEQCCRDADIYDFISSLPDGFQTEVGNKGVSLSGGQKQRMSIARALIRNPRVLLLDEATSSLDSESEKQVQASLSRVAQGRTTIAVAHRLATIQNADVIYVLGEGKVLEQGSHSELLRLRGAYWSMCQSQALDQ</sequence>
<dbReference type="Pfam" id="PF00005">
    <property type="entry name" value="ABC_tran"/>
    <property type="match status" value="3"/>
</dbReference>
<evidence type="ECO:0000259" key="12">
    <source>
        <dbReference type="PROSITE" id="PS50929"/>
    </source>
</evidence>
<comment type="similarity">
    <text evidence="2">Belongs to the ABC transporter superfamily. ABCB family. Multidrug resistance exporter (TC 3.A.1.201) subfamily.</text>
</comment>
<dbReference type="InterPro" id="IPR011527">
    <property type="entry name" value="ABC1_TM_dom"/>
</dbReference>
<dbReference type="CDD" id="cd18577">
    <property type="entry name" value="ABC_6TM_Pgp_ABCB1_D1_like"/>
    <property type="match status" value="1"/>
</dbReference>
<dbReference type="InterPro" id="IPR036640">
    <property type="entry name" value="ABC1_TM_sf"/>
</dbReference>
<keyword evidence="7 10" id="KW-1133">Transmembrane helix</keyword>
<feature type="transmembrane region" description="Helical" evidence="10">
    <location>
        <begin position="770"/>
        <end position="794"/>
    </location>
</feature>
<dbReference type="CDD" id="cd18578">
    <property type="entry name" value="ABC_6TM_Pgp_ABCB1_D2_like"/>
    <property type="match status" value="1"/>
</dbReference>
<keyword evidence="14" id="KW-1185">Reference proteome</keyword>
<evidence type="ECO:0000256" key="5">
    <source>
        <dbReference type="ARBA" id="ARBA00022741"/>
    </source>
</evidence>
<dbReference type="InterPro" id="IPR017871">
    <property type="entry name" value="ABC_transporter-like_CS"/>
</dbReference>
<feature type="transmembrane region" description="Helical" evidence="10">
    <location>
        <begin position="919"/>
        <end position="937"/>
    </location>
</feature>
<keyword evidence="5" id="KW-0547">Nucleotide-binding</keyword>
<dbReference type="SMART" id="SM00382">
    <property type="entry name" value="AAA"/>
    <property type="match status" value="2"/>
</dbReference>
<evidence type="ECO:0000313" key="13">
    <source>
        <dbReference type="EMBL" id="KAK3943766.1"/>
    </source>
</evidence>
<evidence type="ECO:0000256" key="3">
    <source>
        <dbReference type="ARBA" id="ARBA00022448"/>
    </source>
</evidence>
<feature type="domain" description="ABC transporter" evidence="11">
    <location>
        <begin position="406"/>
        <end position="700"/>
    </location>
</feature>
<evidence type="ECO:0000256" key="8">
    <source>
        <dbReference type="ARBA" id="ARBA00023136"/>
    </source>
</evidence>
<gene>
    <name evidence="13" type="ORF">QBC46DRAFT_21348</name>
</gene>